<organism evidence="1 2">
    <name type="scientific">Alkalimarinus alittae</name>
    <dbReference type="NCBI Taxonomy" id="2961619"/>
    <lineage>
        <taxon>Bacteria</taxon>
        <taxon>Pseudomonadati</taxon>
        <taxon>Pseudomonadota</taxon>
        <taxon>Gammaproteobacteria</taxon>
        <taxon>Alteromonadales</taxon>
        <taxon>Alteromonadaceae</taxon>
        <taxon>Alkalimarinus</taxon>
    </lineage>
</organism>
<name>A0ABY6MXQ1_9ALTE</name>
<dbReference type="RefSeq" id="WP_265046099.1">
    <property type="nucleotide sequence ID" value="NZ_CP100390.1"/>
</dbReference>
<accession>A0ABY6MXQ1</accession>
<dbReference type="EMBL" id="CP100390">
    <property type="protein sequence ID" value="UZE94606.1"/>
    <property type="molecule type" value="Genomic_DNA"/>
</dbReference>
<protein>
    <submittedName>
        <fullName evidence="1">Uncharacterized protein</fullName>
    </submittedName>
</protein>
<evidence type="ECO:0000313" key="2">
    <source>
        <dbReference type="Proteomes" id="UP001163739"/>
    </source>
</evidence>
<proteinExistence type="predicted"/>
<gene>
    <name evidence="1" type="ORF">NKI27_10955</name>
</gene>
<sequence>MTAIWDTTQLNAQIPDLTIRVKVRRGFLKSEWVDVKTFSLNNTHCIIKTDELFALDSKITISLSLSLEPTDLVIDSLTVTVKKQKKECSCFFYELELNSDAAKGATVIDSPINRMVELVNKKIKISNKVLVLSQAAL</sequence>
<keyword evidence="2" id="KW-1185">Reference proteome</keyword>
<dbReference type="Proteomes" id="UP001163739">
    <property type="component" value="Chromosome"/>
</dbReference>
<reference evidence="1" key="1">
    <citation type="submission" date="2022-06" db="EMBL/GenBank/DDBJ databases">
        <title>Alkalimarinus sp. nov., isolated from gut of a Alitta virens.</title>
        <authorList>
            <person name="Yang A.I."/>
            <person name="Shin N.-R."/>
        </authorList>
    </citation>
    <scope>NUCLEOTIDE SEQUENCE</scope>
    <source>
        <strain evidence="1">A2M4</strain>
    </source>
</reference>
<evidence type="ECO:0000313" key="1">
    <source>
        <dbReference type="EMBL" id="UZE94606.1"/>
    </source>
</evidence>